<reference evidence="1 2" key="1">
    <citation type="submission" date="2018-12" db="EMBL/GenBank/DDBJ databases">
        <authorList>
            <consortium name="Pathogen Informatics"/>
        </authorList>
    </citation>
    <scope>NUCLEOTIDE SEQUENCE [LARGE SCALE GENOMIC DNA]</scope>
    <source>
        <strain evidence="1 2">NCTC10036</strain>
    </source>
</reference>
<dbReference type="EMBL" id="LR134493">
    <property type="protein sequence ID" value="VEI71134.1"/>
    <property type="molecule type" value="Genomic_DNA"/>
</dbReference>
<evidence type="ECO:0008006" key="3">
    <source>
        <dbReference type="Google" id="ProtNLM"/>
    </source>
</evidence>
<proteinExistence type="predicted"/>
<protein>
    <recommendedName>
        <fullName evidence="3">DUF2867 domain-containing protein</fullName>
    </recommendedName>
</protein>
<dbReference type="AlphaFoldDB" id="A0A448STV2"/>
<name>A0A448STV2_SERRU</name>
<sequence length="199" mass="22753">MRFLGFISQRACRRWQDASPFLPAFSFYERHQSVPIDAAPQAIIHTVQTLDVLEDPLIRRLMALRQLPERLRRRAAPVRPFGFDSFTPLYQDSHELSLGLVGRFWQPTLALPRPEDAGQFLQFADPGAAKLVLRFKVISDPAGQTRLCTETFIYCPTPQVKARLACYWLLIRPASGWIRRRTLSAVRRKLAANASSFQS</sequence>
<evidence type="ECO:0000313" key="1">
    <source>
        <dbReference type="EMBL" id="VEI71134.1"/>
    </source>
</evidence>
<gene>
    <name evidence="1" type="ORF">NCTC10036_04239</name>
</gene>
<organism evidence="1 2">
    <name type="scientific">Serratia rubidaea</name>
    <name type="common">Serratia marinorubra</name>
    <dbReference type="NCBI Taxonomy" id="61652"/>
    <lineage>
        <taxon>Bacteria</taxon>
        <taxon>Pseudomonadati</taxon>
        <taxon>Pseudomonadota</taxon>
        <taxon>Gammaproteobacteria</taxon>
        <taxon>Enterobacterales</taxon>
        <taxon>Yersiniaceae</taxon>
        <taxon>Serratia</taxon>
    </lineage>
</organism>
<dbReference type="Proteomes" id="UP000281904">
    <property type="component" value="Chromosome"/>
</dbReference>
<accession>A0A448STV2</accession>
<evidence type="ECO:0000313" key="2">
    <source>
        <dbReference type="Proteomes" id="UP000281904"/>
    </source>
</evidence>
<dbReference type="RefSeq" id="WP_126532918.1">
    <property type="nucleotide sequence ID" value="NZ_LR134493.1"/>
</dbReference>